<dbReference type="SUPFAM" id="SSF64182">
    <property type="entry name" value="DHH phosphoesterases"/>
    <property type="match status" value="1"/>
</dbReference>
<dbReference type="Pfam" id="PF01368">
    <property type="entry name" value="DHH"/>
    <property type="match status" value="1"/>
</dbReference>
<dbReference type="PhylomeDB" id="A0A0D2WVA0"/>
<dbReference type="Gene3D" id="3.90.1640.10">
    <property type="entry name" value="inorganic pyrophosphatase (n-terminal core)"/>
    <property type="match status" value="1"/>
</dbReference>
<keyword evidence="3" id="KW-0378">Hydrolase</keyword>
<dbReference type="InterPro" id="IPR038222">
    <property type="entry name" value="DHHA2_dom_sf"/>
</dbReference>
<dbReference type="GO" id="GO:0004309">
    <property type="term" value="F:exopolyphosphatase activity"/>
    <property type="evidence" value="ECO:0007669"/>
    <property type="project" value="TreeGrafter"/>
</dbReference>
<dbReference type="STRING" id="595528.A0A0D2WVA0"/>
<evidence type="ECO:0000256" key="1">
    <source>
        <dbReference type="ARBA" id="ARBA00001936"/>
    </source>
</evidence>
<dbReference type="Gene3D" id="3.10.310.20">
    <property type="entry name" value="DHHA2 domain"/>
    <property type="match status" value="1"/>
</dbReference>
<dbReference type="GO" id="GO:0005737">
    <property type="term" value="C:cytoplasm"/>
    <property type="evidence" value="ECO:0007669"/>
    <property type="project" value="InterPro"/>
</dbReference>
<dbReference type="InParanoid" id="A0A0D2WVA0"/>
<dbReference type="InterPro" id="IPR001667">
    <property type="entry name" value="DDH_dom"/>
</dbReference>
<evidence type="ECO:0000259" key="5">
    <source>
        <dbReference type="SMART" id="SM01131"/>
    </source>
</evidence>
<dbReference type="Pfam" id="PF02833">
    <property type="entry name" value="DHHA2"/>
    <property type="match status" value="1"/>
</dbReference>
<protein>
    <recommendedName>
        <fullName evidence="5">DHHA2 domain-containing protein</fullName>
    </recommendedName>
</protein>
<evidence type="ECO:0000313" key="7">
    <source>
        <dbReference type="Proteomes" id="UP000008743"/>
    </source>
</evidence>
<evidence type="ECO:0000256" key="4">
    <source>
        <dbReference type="ARBA" id="ARBA00023211"/>
    </source>
</evidence>
<keyword evidence="7" id="KW-1185">Reference proteome</keyword>
<comment type="cofactor">
    <cofactor evidence="1">
        <name>Mn(2+)</name>
        <dbReference type="ChEBI" id="CHEBI:29035"/>
    </cofactor>
</comment>
<dbReference type="Proteomes" id="UP000008743">
    <property type="component" value="Unassembled WGS sequence"/>
</dbReference>
<proteinExistence type="predicted"/>
<feature type="domain" description="DHHA2" evidence="5">
    <location>
        <begin position="291"/>
        <end position="467"/>
    </location>
</feature>
<dbReference type="InterPro" id="IPR006311">
    <property type="entry name" value="TAT_signal"/>
</dbReference>
<evidence type="ECO:0000313" key="6">
    <source>
        <dbReference type="EMBL" id="KJE96740.1"/>
    </source>
</evidence>
<dbReference type="OMA" id="TMTIFFN"/>
<dbReference type="SMART" id="SM01131">
    <property type="entry name" value="DHHA2"/>
    <property type="match status" value="1"/>
</dbReference>
<gene>
    <name evidence="6" type="ORF">CAOG_007014</name>
</gene>
<organism evidence="6 7">
    <name type="scientific">Capsaspora owczarzaki (strain ATCC 30864)</name>
    <dbReference type="NCBI Taxonomy" id="595528"/>
    <lineage>
        <taxon>Eukaryota</taxon>
        <taxon>Filasterea</taxon>
        <taxon>Capsaspora</taxon>
    </lineage>
</organism>
<sequence length="470" mass="50420">MSLALTTFLQSRRAVLQTALTKLKSLAAADAAAPTAAAPTPAADGITRESSPILHVIMGNEASDLDSMACSIALAFALNNQQASNSQANQTAGPAAIPVHPVVPVPSVSIIPLMNIPRAEFPLRTEATFMFHRLKLDTSSLLFLDDLDLSDLVDTLVGKAGPPSTSALASLRVTLVDHNRLAANQRALEPFVTQIIDHHVDDAMCARASGVNRVIEMAGSCATLIARLLLDAQPQRSASEVLPEPIAELLYGTILLDTVNCDSTKGRTTEADVALVERLARLVPTPRPELFSLLNDAKFSQASLTLDELLRKDYKEDLASPVPFGISSVGLSLFEMATRRCERETLVAAPETPIVLQAVHAFMARKNIALLVIMTSFYVGEKFCRQLAVIDRAQPARARQLAIDCAGDGKANLQLREIVPVDCSAATESFAEGDHQRLGLPVPFASFAQENTAASRKVVLPLVQLLLSRQ</sequence>
<dbReference type="PANTHER" id="PTHR12112">
    <property type="entry name" value="BNIP - RELATED"/>
    <property type="match status" value="1"/>
</dbReference>
<dbReference type="FunCoup" id="A0A0D2WVA0">
    <property type="interactions" value="182"/>
</dbReference>
<dbReference type="InterPro" id="IPR038763">
    <property type="entry name" value="DHH_sf"/>
</dbReference>
<evidence type="ECO:0000256" key="2">
    <source>
        <dbReference type="ARBA" id="ARBA00022723"/>
    </source>
</evidence>
<dbReference type="eggNOG" id="KOG4129">
    <property type="taxonomic scope" value="Eukaryota"/>
</dbReference>
<dbReference type="PANTHER" id="PTHR12112:SF39">
    <property type="entry name" value="EG:152A3.5 PROTEIN (FBGN0003116_PN PROTEIN)"/>
    <property type="match status" value="1"/>
</dbReference>
<dbReference type="OrthoDB" id="374045at2759"/>
<reference evidence="7" key="1">
    <citation type="submission" date="2011-02" db="EMBL/GenBank/DDBJ databases">
        <title>The Genome Sequence of Capsaspora owczarzaki ATCC 30864.</title>
        <authorList>
            <person name="Russ C."/>
            <person name="Cuomo C."/>
            <person name="Burger G."/>
            <person name="Gray M.W."/>
            <person name="Holland P.W.H."/>
            <person name="King N."/>
            <person name="Lang F.B.F."/>
            <person name="Roger A.J."/>
            <person name="Ruiz-Trillo I."/>
            <person name="Young S.K."/>
            <person name="Zeng Q."/>
            <person name="Gargeya S."/>
            <person name="Alvarado L."/>
            <person name="Berlin A."/>
            <person name="Chapman S.B."/>
            <person name="Chen Z."/>
            <person name="Freedman E."/>
            <person name="Gellesch M."/>
            <person name="Goldberg J."/>
            <person name="Griggs A."/>
            <person name="Gujja S."/>
            <person name="Heilman E."/>
            <person name="Heiman D."/>
            <person name="Howarth C."/>
            <person name="Mehta T."/>
            <person name="Neiman D."/>
            <person name="Pearson M."/>
            <person name="Roberts A."/>
            <person name="Saif S."/>
            <person name="Shea T."/>
            <person name="Shenoy N."/>
            <person name="Sisk P."/>
            <person name="Stolte C."/>
            <person name="Sykes S."/>
            <person name="White J."/>
            <person name="Yandava C."/>
            <person name="Haas B."/>
            <person name="Nusbaum C."/>
            <person name="Birren B."/>
        </authorList>
    </citation>
    <scope>NUCLEOTIDE SEQUENCE</scope>
    <source>
        <strain evidence="7">ATCC 30864</strain>
    </source>
</reference>
<dbReference type="PROSITE" id="PS51318">
    <property type="entry name" value="TAT"/>
    <property type="match status" value="1"/>
</dbReference>
<accession>A0A0D2WVA0</accession>
<dbReference type="InterPro" id="IPR004097">
    <property type="entry name" value="DHHA2"/>
</dbReference>
<dbReference type="RefSeq" id="XP_004343738.1">
    <property type="nucleotide sequence ID" value="XM_004343688.2"/>
</dbReference>
<name>A0A0D2WVA0_CAPO3</name>
<dbReference type="EMBL" id="KE346372">
    <property type="protein sequence ID" value="KJE96740.1"/>
    <property type="molecule type" value="Genomic_DNA"/>
</dbReference>
<evidence type="ECO:0000256" key="3">
    <source>
        <dbReference type="ARBA" id="ARBA00022801"/>
    </source>
</evidence>
<keyword evidence="2" id="KW-0479">Metal-binding</keyword>
<dbReference type="GO" id="GO:0046872">
    <property type="term" value="F:metal ion binding"/>
    <property type="evidence" value="ECO:0007669"/>
    <property type="project" value="UniProtKB-KW"/>
</dbReference>
<dbReference type="AlphaFoldDB" id="A0A0D2WVA0"/>
<keyword evidence="4" id="KW-0464">Manganese</keyword>